<organism evidence="2 3">
    <name type="scientific">Tritrichomonas musculus</name>
    <dbReference type="NCBI Taxonomy" id="1915356"/>
    <lineage>
        <taxon>Eukaryota</taxon>
        <taxon>Metamonada</taxon>
        <taxon>Parabasalia</taxon>
        <taxon>Tritrichomonadida</taxon>
        <taxon>Tritrichomonadidae</taxon>
        <taxon>Tritrichomonas</taxon>
    </lineage>
</organism>
<dbReference type="InterPro" id="IPR016024">
    <property type="entry name" value="ARM-type_fold"/>
</dbReference>
<sequence>MEAKYITELKNEYKKYSRFMVPEVVRTPSNEAITALSDSSFSFPIENSQHPIITAFWQILENKKTNKTSASLINLICDCLRQELIIKDALSSIVRKFETFTEIEDETALKIINIYTTIIGKHFLDMDVFLSILSFIASLCSSQSILVSTSSIAALNQVISSFLTFSEETGDNLTPENQRNIDLCYSMSGDENVQFAHRIDKIIFLILRDFVQISIGKPSQWLRITNLKSDVSYNVLTNVITEHFELLKARKIFQRQISVAMTYAYARNAPLSFCILSVEYIMNLLPKGCGVIFSAYVRDIRKESPRLQNALVFFRIFLFRNLSIVVNFCLKCDQNANLLSAMIAGFRMLMEDVENDPDIHKIDLSLSPRNPDWLPPPRRHSSSINSSGSTASVERLTLRDATSGSASSNLSKNGSSNNLLKRSGSSSSLAGGNPEKTSIIAEQGEINIPSLNGPNRLTNSEFSLAPQGPSLLGQGTINSLNAAMSRRALSEMVSNDSDSNVLTVKLTSQGIYSGEFNVSAPIEVSIFFVVSCYKAANNALKILVSRTWADLLYIFQVAASVVSGKSCYHLMQGLHSLVVLTNELMLDDARASAINTFCSILVETKGPESDEVTKTAYLTVSSAIETAPSVFKDNWNKLITVLARFLWRPQNFKFTQNLPLKQIIEIIQSLFSVNDGNVQISEWSNSLLADIILANISKFKEIWSEVEEPFLLEIINSDTQNESLNAFFEIIKDGFTKESEKQLCVTIDKLLSGNYFDPETRGKMLSRIHSLLSQNGRIVNEGWPELLNSLSPKNFEDDVDCLHTSFNCLQLICSDILFSLGNEVQMKIIDLSIAFVNQQTDINVSLSASGLLWNLSSVAKTPDQWKRIFKLSYPLIGDLRNDVSLCAVNTFFSLLISNSATLDNSVIKYVIGDLSEKILDILVEDRPDNESTQQSAFHELVHCASNLWSQISEVVENQEKIWARMITEHEKFVMRCKKQEIVIASLLFYEEIFQCENFTDDLFILTFDSLDRIIQFFIENNDPNSPIYGSLGKMIRVSLPAMKKRMNMTFLKRWLNIIEKLIFELESGPCLPPTAHKSLDALDLLFPLDTDLTLVLYESLVRIASSHHKKEEEESNENNRLAEVAVDHMCLICKKKVPQEILATLFIMSKSLFKLKEARKLVLDFVSSDIPVNDDMVENISHSLMELGRDNPDLAGKTANIVLNTFLKTSDETKIEFINSYSNCYKALFGLWLLYLNPESSKFDENTAKLCTAKVVEKLEAFLDQRTNDNKTIFEVLKFVSETPTLGSCFNAANQTNSDFAHIYSFLPQVADLVFTEDDQIKYLVRNVILVVYKKQLPV</sequence>
<dbReference type="EMBL" id="JAPFFF010000012">
    <property type="protein sequence ID" value="KAK8876445.1"/>
    <property type="molecule type" value="Genomic_DNA"/>
</dbReference>
<reference evidence="2 3" key="1">
    <citation type="submission" date="2024-04" db="EMBL/GenBank/DDBJ databases">
        <title>Tritrichomonas musculus Genome.</title>
        <authorList>
            <person name="Alves-Ferreira E."/>
            <person name="Grigg M."/>
            <person name="Lorenzi H."/>
            <person name="Galac M."/>
        </authorList>
    </citation>
    <scope>NUCLEOTIDE SEQUENCE [LARGE SCALE GENOMIC DNA]</scope>
    <source>
        <strain evidence="2 3">EAF2021</strain>
    </source>
</reference>
<keyword evidence="3" id="KW-1185">Reference proteome</keyword>
<evidence type="ECO:0000313" key="3">
    <source>
        <dbReference type="Proteomes" id="UP001470230"/>
    </source>
</evidence>
<dbReference type="SUPFAM" id="SSF48371">
    <property type="entry name" value="ARM repeat"/>
    <property type="match status" value="2"/>
</dbReference>
<proteinExistence type="predicted"/>
<comment type="caution">
    <text evidence="2">The sequence shown here is derived from an EMBL/GenBank/DDBJ whole genome shotgun (WGS) entry which is preliminary data.</text>
</comment>
<evidence type="ECO:0000313" key="2">
    <source>
        <dbReference type="EMBL" id="KAK8876445.1"/>
    </source>
</evidence>
<gene>
    <name evidence="2" type="ORF">M9Y10_006654</name>
</gene>
<accession>A0ABR2JGZ7</accession>
<protein>
    <submittedName>
        <fullName evidence="2">Endocytosis and vacuole integrity protein</fullName>
    </submittedName>
</protein>
<feature type="compositionally biased region" description="Low complexity" evidence="1">
    <location>
        <begin position="403"/>
        <end position="433"/>
    </location>
</feature>
<dbReference type="Proteomes" id="UP001470230">
    <property type="component" value="Unassembled WGS sequence"/>
</dbReference>
<feature type="compositionally biased region" description="Low complexity" evidence="1">
    <location>
        <begin position="382"/>
        <end position="392"/>
    </location>
</feature>
<name>A0ABR2JGZ7_9EUKA</name>
<feature type="region of interest" description="Disordered" evidence="1">
    <location>
        <begin position="370"/>
        <end position="435"/>
    </location>
</feature>
<evidence type="ECO:0000256" key="1">
    <source>
        <dbReference type="SAM" id="MobiDB-lite"/>
    </source>
</evidence>